<evidence type="ECO:0000256" key="2">
    <source>
        <dbReference type="ARBA" id="ARBA00022980"/>
    </source>
</evidence>
<dbReference type="Proteomes" id="UP000606463">
    <property type="component" value="Unassembled WGS sequence"/>
</dbReference>
<dbReference type="GO" id="GO:0003735">
    <property type="term" value="F:structural constituent of ribosome"/>
    <property type="evidence" value="ECO:0007669"/>
    <property type="project" value="InterPro"/>
</dbReference>
<dbReference type="InterPro" id="IPR034704">
    <property type="entry name" value="Ribosomal_bL28/bL31-like_sf"/>
</dbReference>
<comment type="caution">
    <text evidence="5">The sequence shown here is derived from an EMBL/GenBank/DDBJ whole genome shotgun (WGS) entry which is preliminary data.</text>
</comment>
<dbReference type="GO" id="GO:1990904">
    <property type="term" value="C:ribonucleoprotein complex"/>
    <property type="evidence" value="ECO:0007669"/>
    <property type="project" value="UniProtKB-KW"/>
</dbReference>
<keyword evidence="2 4" id="KW-0689">Ribosomal protein</keyword>
<name>A0A9D1CG35_AQUAO</name>
<evidence type="ECO:0000256" key="1">
    <source>
        <dbReference type="ARBA" id="ARBA00011838"/>
    </source>
</evidence>
<evidence type="ECO:0000256" key="4">
    <source>
        <dbReference type="RuleBase" id="RU000564"/>
    </source>
</evidence>
<evidence type="ECO:0000256" key="3">
    <source>
        <dbReference type="ARBA" id="ARBA00023274"/>
    </source>
</evidence>
<gene>
    <name evidence="5" type="primary">rpmE</name>
    <name evidence="5" type="ORF">EYH37_01825</name>
</gene>
<dbReference type="GO" id="GO:0006412">
    <property type="term" value="P:translation"/>
    <property type="evidence" value="ECO:0007669"/>
    <property type="project" value="InterPro"/>
</dbReference>
<keyword evidence="3 4" id="KW-0687">Ribonucleoprotein</keyword>
<evidence type="ECO:0000313" key="6">
    <source>
        <dbReference type="Proteomes" id="UP000606463"/>
    </source>
</evidence>
<sequence length="67" mass="7436">MKKGIHPELKPTTFVCGCGNTFTLLSTKGGTVYLETCNQCHPFYTGKLKLKPAFLVLQAQMEGKEEK</sequence>
<dbReference type="Pfam" id="PF01197">
    <property type="entry name" value="Ribosomal_L31"/>
    <property type="match status" value="1"/>
</dbReference>
<dbReference type="GO" id="GO:0005840">
    <property type="term" value="C:ribosome"/>
    <property type="evidence" value="ECO:0007669"/>
    <property type="project" value="UniProtKB-KW"/>
</dbReference>
<evidence type="ECO:0000313" key="5">
    <source>
        <dbReference type="EMBL" id="HIP98093.1"/>
    </source>
</evidence>
<comment type="similarity">
    <text evidence="4">Belongs to the bacterial ribosomal protein bL31 family.</text>
</comment>
<reference evidence="5" key="1">
    <citation type="journal article" date="2020" name="ISME J.">
        <title>Gammaproteobacteria mediating utilization of methyl-, sulfur- and petroleum organic compounds in deep ocean hydrothermal plumes.</title>
        <authorList>
            <person name="Zhou Z."/>
            <person name="Liu Y."/>
            <person name="Pan J."/>
            <person name="Cron B.R."/>
            <person name="Toner B.M."/>
            <person name="Anantharaman K."/>
            <person name="Breier J.A."/>
            <person name="Dick G.J."/>
            <person name="Li M."/>
        </authorList>
    </citation>
    <scope>NUCLEOTIDE SEQUENCE</scope>
    <source>
        <strain evidence="5">SZUA-1501</strain>
    </source>
</reference>
<protein>
    <recommendedName>
        <fullName evidence="4">50S ribosomal protein L31</fullName>
    </recommendedName>
</protein>
<dbReference type="Gene3D" id="4.10.80.400">
    <property type="match status" value="1"/>
</dbReference>
<dbReference type="EMBL" id="DQVE01000017">
    <property type="protein sequence ID" value="HIP98093.1"/>
    <property type="molecule type" value="Genomic_DNA"/>
</dbReference>
<comment type="subunit">
    <text evidence="1">Part of the 50S ribosomal subunit.</text>
</comment>
<proteinExistence type="inferred from homology"/>
<dbReference type="PRINTS" id="PR01249">
    <property type="entry name" value="RIBOSOMALL31"/>
</dbReference>
<dbReference type="NCBIfam" id="TIGR00105">
    <property type="entry name" value="L31"/>
    <property type="match status" value="1"/>
</dbReference>
<organism evidence="5 6">
    <name type="scientific">Aquifex aeolicus</name>
    <dbReference type="NCBI Taxonomy" id="63363"/>
    <lineage>
        <taxon>Bacteria</taxon>
        <taxon>Pseudomonadati</taxon>
        <taxon>Aquificota</taxon>
        <taxon>Aquificia</taxon>
        <taxon>Aquificales</taxon>
        <taxon>Aquificaceae</taxon>
        <taxon>Aquifex</taxon>
    </lineage>
</organism>
<dbReference type="SUPFAM" id="SSF143800">
    <property type="entry name" value="L28p-like"/>
    <property type="match status" value="1"/>
</dbReference>
<dbReference type="InterPro" id="IPR002150">
    <property type="entry name" value="Ribosomal_bL31"/>
</dbReference>
<accession>A0A9D1CG35</accession>
<dbReference type="AlphaFoldDB" id="A0A9D1CG35"/>